<dbReference type="Proteomes" id="UP000270230">
    <property type="component" value="Unassembled WGS sequence"/>
</dbReference>
<dbReference type="Pfam" id="PF21356">
    <property type="entry name" value="Vps27_GAT-like"/>
    <property type="match status" value="1"/>
</dbReference>
<protein>
    <recommendedName>
        <fullName evidence="5">Vacuolar protein sorting-associated protein 27</fullName>
    </recommendedName>
</protein>
<feature type="domain" description="VHS" evidence="13">
    <location>
        <begin position="14"/>
        <end position="110"/>
    </location>
</feature>
<evidence type="ECO:0000259" key="13">
    <source>
        <dbReference type="PROSITE" id="PS50179"/>
    </source>
</evidence>
<dbReference type="Pfam" id="PF00790">
    <property type="entry name" value="VHS"/>
    <property type="match status" value="1"/>
</dbReference>
<gene>
    <name evidence="14" type="ORF">D0865_16472</name>
</gene>
<dbReference type="OrthoDB" id="957735at2759"/>
<feature type="compositionally biased region" description="Polar residues" evidence="12">
    <location>
        <begin position="330"/>
        <end position="339"/>
    </location>
</feature>
<evidence type="ECO:0000256" key="6">
    <source>
        <dbReference type="ARBA" id="ARBA00022723"/>
    </source>
</evidence>
<evidence type="ECO:0000256" key="9">
    <source>
        <dbReference type="ARBA" id="ARBA00022771"/>
    </source>
</evidence>
<dbReference type="AlphaFoldDB" id="A0A3M7A877"/>
<dbReference type="GO" id="GO:0043130">
    <property type="term" value="F:ubiquitin binding"/>
    <property type="evidence" value="ECO:0007669"/>
    <property type="project" value="InterPro"/>
</dbReference>
<dbReference type="FunFam" id="1.20.5.1940:FF:000001">
    <property type="entry name" value="Vacuolar protein sorting-associated protein 27"/>
    <property type="match status" value="1"/>
</dbReference>
<dbReference type="SUPFAM" id="SSF48464">
    <property type="entry name" value="ENTH/VHS domain"/>
    <property type="match status" value="1"/>
</dbReference>
<evidence type="ECO:0000256" key="4">
    <source>
        <dbReference type="ARBA" id="ARBA00011446"/>
    </source>
</evidence>
<dbReference type="PROSITE" id="PS50330">
    <property type="entry name" value="UIM"/>
    <property type="match status" value="1"/>
</dbReference>
<dbReference type="InterPro" id="IPR008942">
    <property type="entry name" value="ENTH_VHS"/>
</dbReference>
<dbReference type="GO" id="GO:0043328">
    <property type="term" value="P:protein transport to vacuole involved in ubiquitin-dependent protein catabolic process via the multivesicular body sorting pathway"/>
    <property type="evidence" value="ECO:0007669"/>
    <property type="project" value="TreeGrafter"/>
</dbReference>
<keyword evidence="9" id="KW-0863">Zinc-finger</keyword>
<dbReference type="InterPro" id="IPR002014">
    <property type="entry name" value="VHS_dom"/>
</dbReference>
<comment type="similarity">
    <text evidence="3">Belongs to the VPS27 family.</text>
</comment>
<feature type="compositionally biased region" description="Low complexity" evidence="12">
    <location>
        <begin position="396"/>
        <end position="408"/>
    </location>
</feature>
<feature type="compositionally biased region" description="Low complexity" evidence="12">
    <location>
        <begin position="128"/>
        <end position="140"/>
    </location>
</feature>
<feature type="compositionally biased region" description="Low complexity" evidence="12">
    <location>
        <begin position="292"/>
        <end position="303"/>
    </location>
</feature>
<keyword evidence="8" id="KW-0967">Endosome</keyword>
<feature type="non-terminal residue" evidence="14">
    <location>
        <position position="1"/>
    </location>
</feature>
<feature type="region of interest" description="Disordered" evidence="12">
    <location>
        <begin position="111"/>
        <end position="143"/>
    </location>
</feature>
<comment type="subcellular location">
    <subcellularLocation>
        <location evidence="2">Endosome membrane</location>
        <topology evidence="2">Peripheral membrane protein</topology>
        <orientation evidence="2">Cytoplasmic side</orientation>
    </subcellularLocation>
</comment>
<organism evidence="14 15">
    <name type="scientific">Hortaea werneckii</name>
    <name type="common">Black yeast</name>
    <name type="synonym">Cladosporium werneckii</name>
    <dbReference type="NCBI Taxonomy" id="91943"/>
    <lineage>
        <taxon>Eukaryota</taxon>
        <taxon>Fungi</taxon>
        <taxon>Dikarya</taxon>
        <taxon>Ascomycota</taxon>
        <taxon>Pezizomycotina</taxon>
        <taxon>Dothideomycetes</taxon>
        <taxon>Dothideomycetidae</taxon>
        <taxon>Mycosphaerellales</taxon>
        <taxon>Teratosphaeriaceae</taxon>
        <taxon>Hortaea</taxon>
    </lineage>
</organism>
<evidence type="ECO:0000256" key="10">
    <source>
        <dbReference type="ARBA" id="ARBA00022833"/>
    </source>
</evidence>
<dbReference type="GO" id="GO:0032266">
    <property type="term" value="F:phosphatidylinositol-3-phosphate binding"/>
    <property type="evidence" value="ECO:0007669"/>
    <property type="project" value="TreeGrafter"/>
</dbReference>
<comment type="subunit">
    <text evidence="4">Component of the ESCRT-0 complex composed of HSE1 and VPS27.</text>
</comment>
<dbReference type="InterPro" id="IPR003903">
    <property type="entry name" value="UIM_dom"/>
</dbReference>
<feature type="compositionally biased region" description="Gly residues" evidence="12">
    <location>
        <begin position="498"/>
        <end position="510"/>
    </location>
</feature>
<feature type="compositionally biased region" description="Polar residues" evidence="12">
    <location>
        <begin position="371"/>
        <end position="388"/>
    </location>
</feature>
<dbReference type="InterPro" id="IPR049425">
    <property type="entry name" value="Vps27_GAT-like"/>
</dbReference>
<name>A0A3M7A877_HORWE</name>
<feature type="compositionally biased region" description="Low complexity" evidence="12">
    <location>
        <begin position="460"/>
        <end position="469"/>
    </location>
</feature>
<dbReference type="PROSITE" id="PS50179">
    <property type="entry name" value="VHS"/>
    <property type="match status" value="1"/>
</dbReference>
<keyword evidence="7" id="KW-0677">Repeat</keyword>
<evidence type="ECO:0000313" key="15">
    <source>
        <dbReference type="Proteomes" id="UP000270230"/>
    </source>
</evidence>
<dbReference type="SMART" id="SM00288">
    <property type="entry name" value="VHS"/>
    <property type="match status" value="1"/>
</dbReference>
<comment type="function">
    <text evidence="1">Component of the ESCRT-0 complex which is the sorting receptor for ubiquitinated cargo proteins at the multivesicular body (MVB) and recruits ESCRT-I to the MVB outer membrane.</text>
</comment>
<dbReference type="Gene3D" id="1.20.5.1940">
    <property type="match status" value="1"/>
</dbReference>
<feature type="compositionally biased region" description="Low complexity" evidence="12">
    <location>
        <begin position="417"/>
        <end position="452"/>
    </location>
</feature>
<accession>A0A3M7A877</accession>
<dbReference type="PANTHER" id="PTHR47794">
    <property type="entry name" value="VACUOLAR PROTEIN SORTING-ASSOCIATED PROTEIN 27"/>
    <property type="match status" value="1"/>
</dbReference>
<evidence type="ECO:0000256" key="2">
    <source>
        <dbReference type="ARBA" id="ARBA00004125"/>
    </source>
</evidence>
<evidence type="ECO:0000313" key="14">
    <source>
        <dbReference type="EMBL" id="RMY23490.1"/>
    </source>
</evidence>
<feature type="compositionally biased region" description="Pro residues" evidence="12">
    <location>
        <begin position="344"/>
        <end position="354"/>
    </location>
</feature>
<dbReference type="GO" id="GO:0008270">
    <property type="term" value="F:zinc ion binding"/>
    <property type="evidence" value="ECO:0007669"/>
    <property type="project" value="UniProtKB-KW"/>
</dbReference>
<evidence type="ECO:0000256" key="12">
    <source>
        <dbReference type="SAM" id="MobiDB-lite"/>
    </source>
</evidence>
<feature type="region of interest" description="Disordered" evidence="12">
    <location>
        <begin position="237"/>
        <end position="519"/>
    </location>
</feature>
<evidence type="ECO:0000256" key="1">
    <source>
        <dbReference type="ARBA" id="ARBA00003067"/>
    </source>
</evidence>
<comment type="caution">
    <text evidence="14">The sequence shown here is derived from an EMBL/GenBank/DDBJ whole genome shotgun (WGS) entry which is preliminary data.</text>
</comment>
<evidence type="ECO:0000256" key="11">
    <source>
        <dbReference type="ARBA" id="ARBA00023136"/>
    </source>
</evidence>
<dbReference type="CDD" id="cd21385">
    <property type="entry name" value="GAT_Vps27"/>
    <property type="match status" value="1"/>
</dbReference>
<dbReference type="GO" id="GO:0033565">
    <property type="term" value="C:ESCRT-0 complex"/>
    <property type="evidence" value="ECO:0007669"/>
    <property type="project" value="TreeGrafter"/>
</dbReference>
<dbReference type="VEuPathDB" id="FungiDB:BTJ68_15157"/>
<sequence length="519" mass="56744">LDAQIERATSSSLEDIALNLEISDTVRSKTVPPKEAMRSLKKRISHKNPNVQLSALGLTDTCVKNGGSHFMQEVASREFMDNLVSLVRTDKKGEEEEDADLKAAIAASLQDMEEQKKRHARELKERTTASSTSTPQPSSAYKPNNQFELTHVEAENINLFAHLVDRLQHQPPGTILREPQIQELYESIGTLRPKLARTYGETMSKHDTLLDLHSKLSTVVRYYDRMLEDRMASAYSSNRYGQPAQRGSGMYPGLPSAPPPSMGMTDPSGGGGMESYYTGGPPQMDSYGGGYAQPYQQQQQQPPISTPTPSAPYPSFDKRMSASYGFPPSSAETSYYTGNQPPQTSYPPQPPPSTDPHQQYQQQHQQHIQRPLSTSYAPSQTSQHSSSAGLPPSQPPQQISSPQMSSAGEAGGGGYYYTGEQQQPQQPQPQPQAQYPPHQQQQQQQQQQNFYHQPPPPPQQQQQQQQWPPSVSNPSASAGIYGQDFPAVPSHALPVSAGGTGLGSAGGGGAGKEESLIEF</sequence>
<keyword evidence="11" id="KW-0472">Membrane</keyword>
<keyword evidence="10" id="KW-0862">Zinc</keyword>
<evidence type="ECO:0000256" key="5">
    <source>
        <dbReference type="ARBA" id="ARBA00017753"/>
    </source>
</evidence>
<dbReference type="GO" id="GO:0010008">
    <property type="term" value="C:endosome membrane"/>
    <property type="evidence" value="ECO:0007669"/>
    <property type="project" value="UniProtKB-SubCell"/>
</dbReference>
<dbReference type="PANTHER" id="PTHR47794:SF1">
    <property type="entry name" value="VACUOLAR PROTEIN SORTING-ASSOCIATED PROTEIN 27"/>
    <property type="match status" value="1"/>
</dbReference>
<dbReference type="Gene3D" id="1.25.40.90">
    <property type="match status" value="1"/>
</dbReference>
<proteinExistence type="inferred from homology"/>
<evidence type="ECO:0000256" key="7">
    <source>
        <dbReference type="ARBA" id="ARBA00022737"/>
    </source>
</evidence>
<keyword evidence="6" id="KW-0479">Metal-binding</keyword>
<dbReference type="GO" id="GO:0006623">
    <property type="term" value="P:protein targeting to vacuole"/>
    <property type="evidence" value="ECO:0007669"/>
    <property type="project" value="TreeGrafter"/>
</dbReference>
<reference evidence="14 15" key="1">
    <citation type="journal article" date="2018" name="BMC Genomics">
        <title>Genomic evidence for intraspecific hybridization in a clonal and extremely halotolerant yeast.</title>
        <authorList>
            <person name="Gostincar C."/>
            <person name="Stajich J.E."/>
            <person name="Zupancic J."/>
            <person name="Zalar P."/>
            <person name="Gunde-Cimerman N."/>
        </authorList>
    </citation>
    <scope>NUCLEOTIDE SEQUENCE [LARGE SCALE GENOMIC DNA]</scope>
    <source>
        <strain evidence="14 15">EXF-151</strain>
    </source>
</reference>
<evidence type="ECO:0000256" key="3">
    <source>
        <dbReference type="ARBA" id="ARBA00008597"/>
    </source>
</evidence>
<evidence type="ECO:0000256" key="8">
    <source>
        <dbReference type="ARBA" id="ARBA00022753"/>
    </source>
</evidence>
<feature type="compositionally biased region" description="Low complexity" evidence="12">
    <location>
        <begin position="355"/>
        <end position="369"/>
    </location>
</feature>
<dbReference type="EMBL" id="QWIN01003384">
    <property type="protein sequence ID" value="RMY23490.1"/>
    <property type="molecule type" value="Genomic_DNA"/>
</dbReference>